<dbReference type="Gramene" id="KCW61093">
    <property type="protein sequence ID" value="KCW61093"/>
    <property type="gene ID" value="EUGRSUZ_H03867"/>
</dbReference>
<evidence type="ECO:0000313" key="2">
    <source>
        <dbReference type="EMBL" id="KCW61093.1"/>
    </source>
</evidence>
<dbReference type="EMBL" id="KK198760">
    <property type="protein sequence ID" value="KCW61093.1"/>
    <property type="molecule type" value="Genomic_DNA"/>
</dbReference>
<dbReference type="AlphaFoldDB" id="A0A059B4N7"/>
<organism evidence="2">
    <name type="scientific">Eucalyptus grandis</name>
    <name type="common">Flooded gum</name>
    <dbReference type="NCBI Taxonomy" id="71139"/>
    <lineage>
        <taxon>Eukaryota</taxon>
        <taxon>Viridiplantae</taxon>
        <taxon>Streptophyta</taxon>
        <taxon>Embryophyta</taxon>
        <taxon>Tracheophyta</taxon>
        <taxon>Spermatophyta</taxon>
        <taxon>Magnoliopsida</taxon>
        <taxon>eudicotyledons</taxon>
        <taxon>Gunneridae</taxon>
        <taxon>Pentapetalae</taxon>
        <taxon>rosids</taxon>
        <taxon>malvids</taxon>
        <taxon>Myrtales</taxon>
        <taxon>Myrtaceae</taxon>
        <taxon>Myrtoideae</taxon>
        <taxon>Eucalypteae</taxon>
        <taxon>Eucalyptus</taxon>
    </lineage>
</organism>
<name>A0A059B4N7_EUCGR</name>
<dbReference type="InParanoid" id="A0A059B4N7"/>
<evidence type="ECO:0000256" key="1">
    <source>
        <dbReference type="SAM" id="MobiDB-lite"/>
    </source>
</evidence>
<feature type="region of interest" description="Disordered" evidence="1">
    <location>
        <begin position="31"/>
        <end position="52"/>
    </location>
</feature>
<protein>
    <submittedName>
        <fullName evidence="2">Uncharacterized protein</fullName>
    </submittedName>
</protein>
<sequence>MFIFPTQPDPEMRSDSPKTIKTYGVRGTKAHANGSFMSSDPTPYKNGAYTTGENLPGSVRRRYCGERWLTDEPPTTADHSLGLMLLWVLSAKTNVEGRGRKGGTARFVVSVCVRTAG</sequence>
<accession>A0A059B4N7</accession>
<gene>
    <name evidence="2" type="ORF">EUGRSUZ_H03867</name>
</gene>
<reference evidence="2" key="1">
    <citation type="submission" date="2013-07" db="EMBL/GenBank/DDBJ databases">
        <title>The genome of Eucalyptus grandis.</title>
        <authorList>
            <person name="Schmutz J."/>
            <person name="Hayes R."/>
            <person name="Myburg A."/>
            <person name="Tuskan G."/>
            <person name="Grattapaglia D."/>
            <person name="Rokhsar D.S."/>
        </authorList>
    </citation>
    <scope>NUCLEOTIDE SEQUENCE</scope>
    <source>
        <tissue evidence="2">Leaf extractions</tissue>
    </source>
</reference>
<proteinExistence type="predicted"/>